<dbReference type="AlphaFoldDB" id="A0AAW1GGP4"/>
<feature type="transmembrane region" description="Helical" evidence="5">
    <location>
        <begin position="408"/>
        <end position="429"/>
    </location>
</feature>
<keyword evidence="4 5" id="KW-0472">Membrane</keyword>
<organism evidence="7 8">
    <name type="scientific">Saponaria officinalis</name>
    <name type="common">Common soapwort</name>
    <name type="synonym">Lychnis saponaria</name>
    <dbReference type="NCBI Taxonomy" id="3572"/>
    <lineage>
        <taxon>Eukaryota</taxon>
        <taxon>Viridiplantae</taxon>
        <taxon>Streptophyta</taxon>
        <taxon>Embryophyta</taxon>
        <taxon>Tracheophyta</taxon>
        <taxon>Spermatophyta</taxon>
        <taxon>Magnoliopsida</taxon>
        <taxon>eudicotyledons</taxon>
        <taxon>Gunneridae</taxon>
        <taxon>Pentapetalae</taxon>
        <taxon>Caryophyllales</taxon>
        <taxon>Caryophyllaceae</taxon>
        <taxon>Caryophylleae</taxon>
        <taxon>Saponaria</taxon>
    </lineage>
</organism>
<dbReference type="Proteomes" id="UP001443914">
    <property type="component" value="Unassembled WGS sequence"/>
</dbReference>
<dbReference type="GO" id="GO:0016020">
    <property type="term" value="C:membrane"/>
    <property type="evidence" value="ECO:0007669"/>
    <property type="project" value="UniProtKB-SubCell"/>
</dbReference>
<evidence type="ECO:0000256" key="2">
    <source>
        <dbReference type="ARBA" id="ARBA00022692"/>
    </source>
</evidence>
<name>A0AAW1GGP4_SAPOF</name>
<comment type="caution">
    <text evidence="7">The sequence shown here is derived from an EMBL/GenBank/DDBJ whole genome shotgun (WGS) entry which is preliminary data.</text>
</comment>
<sequence>METNASSRGEDIPASSILSVEETIEQSIGSINLTQILQIVLVSLPMFFDSQQTFISIFAHKQPAWHCTTNNASCTSKSNICNLPNTDWAWNSKNTHTSIMSEWDLECANSFYAGMPATSYFVGCFLGGVLLATLGDSSLGRKKLLCLTSLTMSLAAFASTFSPNIWVYSVFRFICGAGRAPVGVCVLILLTERVSKRWRSQAAMAAFTSFSLGILALTGIAFLTRGFSWRYLYLWTSIPGILCSVACYFFAFESPRWLYMQGRENDAVAVLRSLGSNTLISPNLPKAVNTEQQITKTNIFTSLKILVGKRWAVMRLLASMLLGFGNGLLYFGMFLGVGNLGFNIYLTSVFNALLSLVSYALTFLWWMQHCNRKPSLLGFCTISGATCIAMILGSVFDPIMILIGRKNIIYSYGIFGLTMLLCGFLVLCLPETRGKVLCDTMEEQELMDNNK</sequence>
<keyword evidence="2 5" id="KW-0812">Transmembrane</keyword>
<evidence type="ECO:0000256" key="3">
    <source>
        <dbReference type="ARBA" id="ARBA00022989"/>
    </source>
</evidence>
<evidence type="ECO:0000259" key="6">
    <source>
        <dbReference type="PROSITE" id="PS50850"/>
    </source>
</evidence>
<evidence type="ECO:0000256" key="4">
    <source>
        <dbReference type="ARBA" id="ARBA00023136"/>
    </source>
</evidence>
<reference evidence="7" key="1">
    <citation type="submission" date="2024-03" db="EMBL/GenBank/DDBJ databases">
        <title>WGS assembly of Saponaria officinalis var. Norfolk2.</title>
        <authorList>
            <person name="Jenkins J."/>
            <person name="Shu S."/>
            <person name="Grimwood J."/>
            <person name="Barry K."/>
            <person name="Goodstein D."/>
            <person name="Schmutz J."/>
            <person name="Leebens-Mack J."/>
            <person name="Osbourn A."/>
        </authorList>
    </citation>
    <scope>NUCLEOTIDE SEQUENCE [LARGE SCALE GENOMIC DNA]</scope>
    <source>
        <strain evidence="7">JIC</strain>
    </source>
</reference>
<feature type="transmembrane region" description="Helical" evidence="5">
    <location>
        <begin position="316"/>
        <end position="338"/>
    </location>
</feature>
<dbReference type="InterPro" id="IPR036259">
    <property type="entry name" value="MFS_trans_sf"/>
</dbReference>
<dbReference type="Pfam" id="PF00083">
    <property type="entry name" value="Sugar_tr"/>
    <property type="match status" value="1"/>
</dbReference>
<protein>
    <recommendedName>
        <fullName evidence="6">Major facilitator superfamily (MFS) profile domain-containing protein</fullName>
    </recommendedName>
</protein>
<feature type="transmembrane region" description="Helical" evidence="5">
    <location>
        <begin position="111"/>
        <end position="132"/>
    </location>
</feature>
<dbReference type="Gene3D" id="1.20.1250.20">
    <property type="entry name" value="MFS general substrate transporter like domains"/>
    <property type="match status" value="1"/>
</dbReference>
<proteinExistence type="predicted"/>
<dbReference type="GO" id="GO:0022857">
    <property type="term" value="F:transmembrane transporter activity"/>
    <property type="evidence" value="ECO:0007669"/>
    <property type="project" value="InterPro"/>
</dbReference>
<evidence type="ECO:0000313" key="8">
    <source>
        <dbReference type="Proteomes" id="UP001443914"/>
    </source>
</evidence>
<dbReference type="EMBL" id="JBDFQZ010000014">
    <property type="protein sequence ID" value="KAK9663857.1"/>
    <property type="molecule type" value="Genomic_DNA"/>
</dbReference>
<dbReference type="PANTHER" id="PTHR24064">
    <property type="entry name" value="SOLUTE CARRIER FAMILY 22 MEMBER"/>
    <property type="match status" value="1"/>
</dbReference>
<feature type="transmembrane region" description="Helical" evidence="5">
    <location>
        <begin position="167"/>
        <end position="190"/>
    </location>
</feature>
<dbReference type="PROSITE" id="PS50850">
    <property type="entry name" value="MFS"/>
    <property type="match status" value="1"/>
</dbReference>
<feature type="domain" description="Major facilitator superfamily (MFS) profile" evidence="6">
    <location>
        <begin position="38"/>
        <end position="451"/>
    </location>
</feature>
<accession>A0AAW1GGP4</accession>
<gene>
    <name evidence="7" type="ORF">RND81_14G003000</name>
</gene>
<dbReference type="InterPro" id="IPR020846">
    <property type="entry name" value="MFS_dom"/>
</dbReference>
<feature type="transmembrane region" description="Helical" evidence="5">
    <location>
        <begin position="230"/>
        <end position="251"/>
    </location>
</feature>
<feature type="transmembrane region" description="Helical" evidence="5">
    <location>
        <begin position="202"/>
        <end position="224"/>
    </location>
</feature>
<dbReference type="InterPro" id="IPR005828">
    <property type="entry name" value="MFS_sugar_transport-like"/>
</dbReference>
<keyword evidence="8" id="KW-1185">Reference proteome</keyword>
<comment type="subcellular location">
    <subcellularLocation>
        <location evidence="1">Membrane</location>
        <topology evidence="1">Multi-pass membrane protein</topology>
    </subcellularLocation>
</comment>
<evidence type="ECO:0000256" key="1">
    <source>
        <dbReference type="ARBA" id="ARBA00004141"/>
    </source>
</evidence>
<feature type="transmembrane region" description="Helical" evidence="5">
    <location>
        <begin position="376"/>
        <end position="396"/>
    </location>
</feature>
<evidence type="ECO:0000313" key="7">
    <source>
        <dbReference type="EMBL" id="KAK9663857.1"/>
    </source>
</evidence>
<feature type="transmembrane region" description="Helical" evidence="5">
    <location>
        <begin position="344"/>
        <end position="364"/>
    </location>
</feature>
<keyword evidence="3 5" id="KW-1133">Transmembrane helix</keyword>
<dbReference type="SUPFAM" id="SSF103473">
    <property type="entry name" value="MFS general substrate transporter"/>
    <property type="match status" value="1"/>
</dbReference>
<evidence type="ECO:0000256" key="5">
    <source>
        <dbReference type="SAM" id="Phobius"/>
    </source>
</evidence>